<accession>A0ABS4TEH1</accession>
<feature type="transmembrane region" description="Helical" evidence="8">
    <location>
        <begin position="317"/>
        <end position="336"/>
    </location>
</feature>
<evidence type="ECO:0000256" key="8">
    <source>
        <dbReference type="SAM" id="Phobius"/>
    </source>
</evidence>
<comment type="subcellular location">
    <subcellularLocation>
        <location evidence="1">Cell membrane</location>
        <topology evidence="1">Multi-pass membrane protein</topology>
    </subcellularLocation>
</comment>
<comment type="caution">
    <text evidence="9">The sequence shown here is derived from an EMBL/GenBank/DDBJ whole genome shotgun (WGS) entry which is preliminary data.</text>
</comment>
<evidence type="ECO:0000256" key="5">
    <source>
        <dbReference type="ARBA" id="ARBA00022989"/>
    </source>
</evidence>
<feature type="transmembrane region" description="Helical" evidence="8">
    <location>
        <begin position="294"/>
        <end position="310"/>
    </location>
</feature>
<evidence type="ECO:0000256" key="1">
    <source>
        <dbReference type="ARBA" id="ARBA00004651"/>
    </source>
</evidence>
<keyword evidence="3 9" id="KW-0808">Transferase</keyword>
<name>A0ABS4TEH1_9PSEU</name>
<proteinExistence type="inferred from homology"/>
<keyword evidence="2" id="KW-1003">Cell membrane</keyword>
<feature type="transmembrane region" description="Helical" evidence="8">
    <location>
        <begin position="229"/>
        <end position="248"/>
    </location>
</feature>
<evidence type="ECO:0000256" key="4">
    <source>
        <dbReference type="ARBA" id="ARBA00022692"/>
    </source>
</evidence>
<dbReference type="Pfam" id="PF09594">
    <property type="entry name" value="GT87"/>
    <property type="match status" value="1"/>
</dbReference>
<keyword evidence="6 8" id="KW-0472">Membrane</keyword>
<protein>
    <submittedName>
        <fullName evidence="9">Alpha-1,2-mannosyltransferase</fullName>
        <ecNumber evidence="9">2.4.1.-</ecNumber>
    </submittedName>
</protein>
<evidence type="ECO:0000313" key="10">
    <source>
        <dbReference type="Proteomes" id="UP001519332"/>
    </source>
</evidence>
<dbReference type="EMBL" id="JAGINW010000001">
    <property type="protein sequence ID" value="MBP2322815.1"/>
    <property type="molecule type" value="Genomic_DNA"/>
</dbReference>
<keyword evidence="4 8" id="KW-0812">Transmembrane</keyword>
<evidence type="ECO:0000313" key="9">
    <source>
        <dbReference type="EMBL" id="MBP2322815.1"/>
    </source>
</evidence>
<dbReference type="Proteomes" id="UP001519332">
    <property type="component" value="Unassembled WGS sequence"/>
</dbReference>
<dbReference type="InterPro" id="IPR018584">
    <property type="entry name" value="GT87"/>
</dbReference>
<evidence type="ECO:0000256" key="6">
    <source>
        <dbReference type="ARBA" id="ARBA00023136"/>
    </source>
</evidence>
<evidence type="ECO:0000256" key="3">
    <source>
        <dbReference type="ARBA" id="ARBA00022679"/>
    </source>
</evidence>
<feature type="transmembrane region" description="Helical" evidence="8">
    <location>
        <begin position="32"/>
        <end position="53"/>
    </location>
</feature>
<feature type="transmembrane region" description="Helical" evidence="8">
    <location>
        <begin position="342"/>
        <end position="358"/>
    </location>
</feature>
<dbReference type="GO" id="GO:0016757">
    <property type="term" value="F:glycosyltransferase activity"/>
    <property type="evidence" value="ECO:0007669"/>
    <property type="project" value="UniProtKB-KW"/>
</dbReference>
<comment type="similarity">
    <text evidence="7">Belongs to the glycosyltransferase 87 family.</text>
</comment>
<dbReference type="RefSeq" id="WP_307855118.1">
    <property type="nucleotide sequence ID" value="NZ_JAGINW010000001.1"/>
</dbReference>
<keyword evidence="9" id="KW-0328">Glycosyltransferase</keyword>
<keyword evidence="10" id="KW-1185">Reference proteome</keyword>
<evidence type="ECO:0000256" key="7">
    <source>
        <dbReference type="ARBA" id="ARBA00024033"/>
    </source>
</evidence>
<dbReference type="EC" id="2.4.1.-" evidence="9"/>
<organism evidence="9 10">
    <name type="scientific">Kibdelosporangium banguiense</name>
    <dbReference type="NCBI Taxonomy" id="1365924"/>
    <lineage>
        <taxon>Bacteria</taxon>
        <taxon>Bacillati</taxon>
        <taxon>Actinomycetota</taxon>
        <taxon>Actinomycetes</taxon>
        <taxon>Pseudonocardiales</taxon>
        <taxon>Pseudonocardiaceae</taxon>
        <taxon>Kibdelosporangium</taxon>
    </lineage>
</organism>
<feature type="transmembrane region" description="Helical" evidence="8">
    <location>
        <begin position="370"/>
        <end position="389"/>
    </location>
</feature>
<reference evidence="9 10" key="1">
    <citation type="submission" date="2021-03" db="EMBL/GenBank/DDBJ databases">
        <title>Sequencing the genomes of 1000 actinobacteria strains.</title>
        <authorList>
            <person name="Klenk H.-P."/>
        </authorList>
    </citation>
    <scope>NUCLEOTIDE SEQUENCE [LARGE SCALE GENOMIC DNA]</scope>
    <source>
        <strain evidence="9 10">DSM 46670</strain>
    </source>
</reference>
<feature type="transmembrane region" description="Helical" evidence="8">
    <location>
        <begin position="101"/>
        <end position="130"/>
    </location>
</feature>
<sequence length="449" mass="49265">MSDVGERNGGAPVRATERLTAAVVWFAGSWRAMWVILIVPFAFLLTGIIVSLLHGRMGVDSAVYRAGGVALLTGEPLYDKMTLLAEPWWAQLPFTYPPTGALLFVPLTVVPTTIAWGVLSMVSVLSMSVVIRVVLEKLPNRPSWLSPTKATVWFSIVMLGMEPVWRTLFLGQINLILMVIVVLDVLVVCGAGGRLGKWGGVLIGIAAAVKLTPLIFVAHLVLVGRRNDAVRAFATFLALQGLMFVISARDAWHFWTITVVGDPMRIGPVFWNGNQSLNGLINRITDLDPNSTKIALAIGALLAIPAMLLVRRFHRHGRAVTALLVSAFFGLLFSPVTWTHHYVWVVPLLIMLIARMPDPLPKGFWKIARTAVAPLVVFAVFVSCVLLWMRSGFGKELNWYWWEFIPGSAYMIVPVGAGIAIAIRVLRRRMRARSQPPEGAPKVPAGQSS</sequence>
<gene>
    <name evidence="9" type="ORF">JOF56_003200</name>
</gene>
<evidence type="ECO:0000256" key="2">
    <source>
        <dbReference type="ARBA" id="ARBA00022475"/>
    </source>
</evidence>
<feature type="transmembrane region" description="Helical" evidence="8">
    <location>
        <begin position="409"/>
        <end position="426"/>
    </location>
</feature>
<keyword evidence="5 8" id="KW-1133">Transmembrane helix</keyword>
<feature type="transmembrane region" description="Helical" evidence="8">
    <location>
        <begin position="175"/>
        <end position="195"/>
    </location>
</feature>
<feature type="transmembrane region" description="Helical" evidence="8">
    <location>
        <begin position="201"/>
        <end position="222"/>
    </location>
</feature>